<evidence type="ECO:0000313" key="1">
    <source>
        <dbReference type="EnsemblPlants" id="OB04G13570.1"/>
    </source>
</evidence>
<dbReference type="HOGENOM" id="CLU_2871227_0_0_1"/>
<sequence length="64" mass="7175">MKCFLSKHQAQLQLIFLEGQCINAHYFLAQFSSLCQVSSSLGSICPDHAGCRRNRVGLEYLITV</sequence>
<dbReference type="AlphaFoldDB" id="J3LW32"/>
<keyword evidence="2" id="KW-1185">Reference proteome</keyword>
<proteinExistence type="predicted"/>
<reference evidence="1" key="1">
    <citation type="journal article" date="2013" name="Nat. Commun.">
        <title>Whole-genome sequencing of Oryza brachyantha reveals mechanisms underlying Oryza genome evolution.</title>
        <authorList>
            <person name="Chen J."/>
            <person name="Huang Q."/>
            <person name="Gao D."/>
            <person name="Wang J."/>
            <person name="Lang Y."/>
            <person name="Liu T."/>
            <person name="Li B."/>
            <person name="Bai Z."/>
            <person name="Luis Goicoechea J."/>
            <person name="Liang C."/>
            <person name="Chen C."/>
            <person name="Zhang W."/>
            <person name="Sun S."/>
            <person name="Liao Y."/>
            <person name="Zhang X."/>
            <person name="Yang L."/>
            <person name="Song C."/>
            <person name="Wang M."/>
            <person name="Shi J."/>
            <person name="Liu G."/>
            <person name="Liu J."/>
            <person name="Zhou H."/>
            <person name="Zhou W."/>
            <person name="Yu Q."/>
            <person name="An N."/>
            <person name="Chen Y."/>
            <person name="Cai Q."/>
            <person name="Wang B."/>
            <person name="Liu B."/>
            <person name="Min J."/>
            <person name="Huang Y."/>
            <person name="Wu H."/>
            <person name="Li Z."/>
            <person name="Zhang Y."/>
            <person name="Yin Y."/>
            <person name="Song W."/>
            <person name="Jiang J."/>
            <person name="Jackson S.A."/>
            <person name="Wing R.A."/>
            <person name="Wang J."/>
            <person name="Chen M."/>
        </authorList>
    </citation>
    <scope>NUCLEOTIDE SEQUENCE [LARGE SCALE GENOMIC DNA]</scope>
    <source>
        <strain evidence="1">cv. IRGC 101232</strain>
    </source>
</reference>
<dbReference type="EnsemblPlants" id="OB04G13570.1">
    <property type="protein sequence ID" value="OB04G13570.1"/>
    <property type="gene ID" value="OB04G13570"/>
</dbReference>
<protein>
    <submittedName>
        <fullName evidence="1">Uncharacterized protein</fullName>
    </submittedName>
</protein>
<evidence type="ECO:0000313" key="2">
    <source>
        <dbReference type="Proteomes" id="UP000006038"/>
    </source>
</evidence>
<dbReference type="Proteomes" id="UP000006038">
    <property type="component" value="Chromosome 4"/>
</dbReference>
<accession>J3LW32</accession>
<reference evidence="1" key="2">
    <citation type="submission" date="2013-04" db="UniProtKB">
        <authorList>
            <consortium name="EnsemblPlants"/>
        </authorList>
    </citation>
    <scope>IDENTIFICATION</scope>
</reference>
<dbReference type="Gramene" id="OB04G13570.1">
    <property type="protein sequence ID" value="OB04G13570.1"/>
    <property type="gene ID" value="OB04G13570"/>
</dbReference>
<name>J3LW32_ORYBR</name>
<organism evidence="1">
    <name type="scientific">Oryza brachyantha</name>
    <name type="common">malo sina</name>
    <dbReference type="NCBI Taxonomy" id="4533"/>
    <lineage>
        <taxon>Eukaryota</taxon>
        <taxon>Viridiplantae</taxon>
        <taxon>Streptophyta</taxon>
        <taxon>Embryophyta</taxon>
        <taxon>Tracheophyta</taxon>
        <taxon>Spermatophyta</taxon>
        <taxon>Magnoliopsida</taxon>
        <taxon>Liliopsida</taxon>
        <taxon>Poales</taxon>
        <taxon>Poaceae</taxon>
        <taxon>BOP clade</taxon>
        <taxon>Oryzoideae</taxon>
        <taxon>Oryzeae</taxon>
        <taxon>Oryzinae</taxon>
        <taxon>Oryza</taxon>
    </lineage>
</organism>